<keyword evidence="3" id="KW-0206">Cytoskeleton</keyword>
<feature type="compositionally biased region" description="Polar residues" evidence="5">
    <location>
        <begin position="322"/>
        <end position="333"/>
    </location>
</feature>
<feature type="coiled-coil region" evidence="4">
    <location>
        <begin position="204"/>
        <end position="231"/>
    </location>
</feature>
<protein>
    <recommendedName>
        <fullName evidence="6">Cep57 centrosome microtubule-binding domain-containing protein</fullName>
    </recommendedName>
</protein>
<feature type="region of interest" description="Disordered" evidence="5">
    <location>
        <begin position="714"/>
        <end position="735"/>
    </location>
</feature>
<evidence type="ECO:0000256" key="5">
    <source>
        <dbReference type="SAM" id="MobiDB-lite"/>
    </source>
</evidence>
<dbReference type="GO" id="GO:0005815">
    <property type="term" value="C:microtubule organizing center"/>
    <property type="evidence" value="ECO:0007669"/>
    <property type="project" value="UniProtKB-SubCell"/>
</dbReference>
<feature type="compositionally biased region" description="Basic and acidic residues" evidence="5">
    <location>
        <begin position="404"/>
        <end position="443"/>
    </location>
</feature>
<feature type="compositionally biased region" description="Polar residues" evidence="5">
    <location>
        <begin position="343"/>
        <end position="358"/>
    </location>
</feature>
<evidence type="ECO:0000313" key="7">
    <source>
        <dbReference type="EMBL" id="PVI05103.1"/>
    </source>
</evidence>
<sequence>MASQLGVAFQTCEELKKEKEALRSENDHLREEIDSLRAELEALQDQMEDEMEQHREETVQLRRQADQTENATQKQNATLQAELTRVRNQHDHLRRQVDQTDNATRRQNLNLQAELARVRAQHDEHTQQLNRKDVELQKARQEQAEYARLKADHDALKAQLQTLKTKRERDLRQWSENEAALKARVERRDETIRHFRDMTQEHTSEAMQHDNEQLRQELAELTAQHEKDQQSWQQKEKALHRQVTNAKEVSDITREILTIRKTNNQETGAHVPAMAKENHAGKRREDTNARTRNRIQEEPRITSTNTSSRENRVNKSPKKSYRSVSSPMPQQKTIEVESDVESTTDISLAPRSRTSPYTMSGAASGKPAASVQTPPDLDLTQLSWIDSSDIARLRRQLEEERIAARDRTSSVPLERAREDTVRSERQENDTTRRSERQTREDTVRSVASEKSTRQPSLPRKSSMKEATATKTNATQFEEDYTGNMSNIDAENADAMRTKDSITDASMLSNTSRRRRSAPTEMTSAFIVPDLKIDSRKQISIKADLSQKIHSKNHDNDNCTVCRQNATDASAEPLRVPKLTPVSSRMPDDIDATIRPARSPAEALALVVKGLCDERAHLHIDLAIMRAMLESHDPSMGRRKRLSIEQTIAELLIKIKAKDDHIYNLHDVLEGQKEEDITDQFVEDVTERVRRDAEEQPHTLDLDKKKGKKVTIQSFHEEDESADEELPWEGFEDEGDREFTGDLGRVGVY</sequence>
<gene>
    <name evidence="7" type="ORF">DM02DRAFT_126988</name>
</gene>
<feature type="compositionally biased region" description="Basic and acidic residues" evidence="5">
    <location>
        <begin position="52"/>
        <end position="66"/>
    </location>
</feature>
<dbReference type="STRING" id="97972.A0A2V1E3H9"/>
<feature type="compositionally biased region" description="Basic and acidic residues" evidence="5">
    <location>
        <begin position="276"/>
        <end position="300"/>
    </location>
</feature>
<reference evidence="7 8" key="1">
    <citation type="journal article" date="2018" name="Sci. Rep.">
        <title>Comparative genomics provides insights into the lifestyle and reveals functional heterogeneity of dark septate endophytic fungi.</title>
        <authorList>
            <person name="Knapp D.G."/>
            <person name="Nemeth J.B."/>
            <person name="Barry K."/>
            <person name="Hainaut M."/>
            <person name="Henrissat B."/>
            <person name="Johnson J."/>
            <person name="Kuo A."/>
            <person name="Lim J.H.P."/>
            <person name="Lipzen A."/>
            <person name="Nolan M."/>
            <person name="Ohm R.A."/>
            <person name="Tamas L."/>
            <person name="Grigoriev I.V."/>
            <person name="Spatafora J.W."/>
            <person name="Nagy L.G."/>
            <person name="Kovacs G.M."/>
        </authorList>
    </citation>
    <scope>NUCLEOTIDE SEQUENCE [LARGE SCALE GENOMIC DNA]</scope>
    <source>
        <strain evidence="7 8">DSE2036</strain>
    </source>
</reference>
<proteinExistence type="predicted"/>
<dbReference type="EMBL" id="KZ805316">
    <property type="protein sequence ID" value="PVI05103.1"/>
    <property type="molecule type" value="Genomic_DNA"/>
</dbReference>
<feature type="region of interest" description="Disordered" evidence="5">
    <location>
        <begin position="263"/>
        <end position="375"/>
    </location>
</feature>
<keyword evidence="2" id="KW-0963">Cytoplasm</keyword>
<dbReference type="Pfam" id="PF06657">
    <property type="entry name" value="Cep57_MT_bd"/>
    <property type="match status" value="1"/>
</dbReference>
<accession>A0A2V1E3H9</accession>
<dbReference type="InterPro" id="IPR051756">
    <property type="entry name" value="Centrosomal_MT-associated"/>
</dbReference>
<dbReference type="PANTHER" id="PTHR19336:SF9">
    <property type="entry name" value="SPINDLE POLE BODY PROTEIN PPC89"/>
    <property type="match status" value="1"/>
</dbReference>
<feature type="compositionally biased region" description="Acidic residues" evidence="5">
    <location>
        <begin position="716"/>
        <end position="735"/>
    </location>
</feature>
<evidence type="ECO:0000313" key="8">
    <source>
        <dbReference type="Proteomes" id="UP000244855"/>
    </source>
</evidence>
<feature type="region of interest" description="Disordered" evidence="5">
    <location>
        <begin position="46"/>
        <end position="75"/>
    </location>
</feature>
<evidence type="ECO:0000256" key="2">
    <source>
        <dbReference type="ARBA" id="ARBA00022490"/>
    </source>
</evidence>
<dbReference type="InterPro" id="IPR024957">
    <property type="entry name" value="Cep57_MT-bd_dom"/>
</dbReference>
<feature type="region of interest" description="Disordered" evidence="5">
    <location>
        <begin position="404"/>
        <end position="498"/>
    </location>
</feature>
<evidence type="ECO:0000256" key="4">
    <source>
        <dbReference type="SAM" id="Coils"/>
    </source>
</evidence>
<keyword evidence="8" id="KW-1185">Reference proteome</keyword>
<organism evidence="7 8">
    <name type="scientific">Periconia macrospinosa</name>
    <dbReference type="NCBI Taxonomy" id="97972"/>
    <lineage>
        <taxon>Eukaryota</taxon>
        <taxon>Fungi</taxon>
        <taxon>Dikarya</taxon>
        <taxon>Ascomycota</taxon>
        <taxon>Pezizomycotina</taxon>
        <taxon>Dothideomycetes</taxon>
        <taxon>Pleosporomycetidae</taxon>
        <taxon>Pleosporales</taxon>
        <taxon>Massarineae</taxon>
        <taxon>Periconiaceae</taxon>
        <taxon>Periconia</taxon>
    </lineage>
</organism>
<name>A0A2V1E3H9_9PLEO</name>
<feature type="domain" description="Cep57 centrosome microtubule-binding" evidence="6">
    <location>
        <begin position="591"/>
        <end position="667"/>
    </location>
</feature>
<dbReference type="Proteomes" id="UP000244855">
    <property type="component" value="Unassembled WGS sequence"/>
</dbReference>
<keyword evidence="4" id="KW-0175">Coiled coil</keyword>
<dbReference type="OrthoDB" id="76453at2759"/>
<evidence type="ECO:0000256" key="3">
    <source>
        <dbReference type="ARBA" id="ARBA00023212"/>
    </source>
</evidence>
<dbReference type="AlphaFoldDB" id="A0A2V1E3H9"/>
<dbReference type="PANTHER" id="PTHR19336">
    <property type="entry name" value="UNCHARACTERIZED DUF1167"/>
    <property type="match status" value="1"/>
</dbReference>
<evidence type="ECO:0000259" key="6">
    <source>
        <dbReference type="Pfam" id="PF06657"/>
    </source>
</evidence>
<dbReference type="GO" id="GO:0008017">
    <property type="term" value="F:microtubule binding"/>
    <property type="evidence" value="ECO:0007669"/>
    <property type="project" value="InterPro"/>
</dbReference>
<evidence type="ECO:0000256" key="1">
    <source>
        <dbReference type="ARBA" id="ARBA00004267"/>
    </source>
</evidence>
<comment type="subcellular location">
    <subcellularLocation>
        <location evidence="1">Cytoplasm</location>
        <location evidence="1">Cytoskeleton</location>
        <location evidence="1">Microtubule organizing center</location>
    </subcellularLocation>
</comment>